<evidence type="ECO:0000256" key="10">
    <source>
        <dbReference type="RuleBase" id="RU364125"/>
    </source>
</evidence>
<evidence type="ECO:0000256" key="2">
    <source>
        <dbReference type="ARBA" id="ARBA00004162"/>
    </source>
</evidence>
<comment type="caution">
    <text evidence="12">The sequence shown here is derived from an EMBL/GenBank/DDBJ whole genome shotgun (WGS) entry which is preliminary data.</text>
</comment>
<reference evidence="13" key="1">
    <citation type="submission" date="2017-09" db="EMBL/GenBank/DDBJ databases">
        <title>FDA dAtabase for Regulatory Grade micrObial Sequences (FDA-ARGOS): Supporting development and validation of Infectious Disease Dx tests.</title>
        <authorList>
            <person name="Minogue T."/>
            <person name="Wolcott M."/>
            <person name="Wasieloski L."/>
            <person name="Aguilar W."/>
            <person name="Moore D."/>
            <person name="Tallon L."/>
            <person name="Sadzewicz L."/>
            <person name="Ott S."/>
            <person name="Zhao X."/>
            <person name="Nagaraj S."/>
            <person name="Vavikolanu K."/>
            <person name="Aluvathingal J."/>
            <person name="Nadendla S."/>
            <person name="Sichtig H."/>
        </authorList>
    </citation>
    <scope>NUCLEOTIDE SEQUENCE [LARGE SCALE GENOMIC DNA]</scope>
    <source>
        <strain evidence="13">FDAARGOS_394</strain>
    </source>
</reference>
<comment type="function">
    <text evidence="1 10">Controls the rotational direction of flagella during chemotaxis.</text>
</comment>
<feature type="transmembrane region" description="Helical" evidence="10">
    <location>
        <begin position="20"/>
        <end position="42"/>
    </location>
</feature>
<comment type="similarity">
    <text evidence="3 10">Belongs to the FliL family.</text>
</comment>
<evidence type="ECO:0000256" key="6">
    <source>
        <dbReference type="ARBA" id="ARBA00022692"/>
    </source>
</evidence>
<dbReference type="InterPro" id="IPR005503">
    <property type="entry name" value="FliL"/>
</dbReference>
<dbReference type="GO" id="GO:0071978">
    <property type="term" value="P:bacterial-type flagellum-dependent swarming motility"/>
    <property type="evidence" value="ECO:0007669"/>
    <property type="project" value="TreeGrafter"/>
</dbReference>
<evidence type="ECO:0000313" key="13">
    <source>
        <dbReference type="Proteomes" id="UP000220246"/>
    </source>
</evidence>
<evidence type="ECO:0000256" key="5">
    <source>
        <dbReference type="ARBA" id="ARBA00022500"/>
    </source>
</evidence>
<dbReference type="GO" id="GO:0005886">
    <property type="term" value="C:plasma membrane"/>
    <property type="evidence" value="ECO:0007669"/>
    <property type="project" value="UniProtKB-SubCell"/>
</dbReference>
<keyword evidence="4" id="KW-1003">Cell membrane</keyword>
<evidence type="ECO:0000256" key="11">
    <source>
        <dbReference type="SAM" id="MobiDB-lite"/>
    </source>
</evidence>
<proteinExistence type="inferred from homology"/>
<name>A0A2A7UZV2_COMTR</name>
<evidence type="ECO:0000256" key="4">
    <source>
        <dbReference type="ARBA" id="ARBA00022475"/>
    </source>
</evidence>
<gene>
    <name evidence="12" type="ORF">CRM82_05055</name>
</gene>
<keyword evidence="5 10" id="KW-0145">Chemotaxis</keyword>
<evidence type="ECO:0000256" key="9">
    <source>
        <dbReference type="ARBA" id="ARBA00023136"/>
    </source>
</evidence>
<evidence type="ECO:0000313" key="12">
    <source>
        <dbReference type="EMBL" id="PEH90875.1"/>
    </source>
</evidence>
<feature type="region of interest" description="Disordered" evidence="11">
    <location>
        <begin position="150"/>
        <end position="171"/>
    </location>
</feature>
<keyword evidence="10" id="KW-0997">Cell inner membrane</keyword>
<evidence type="ECO:0000256" key="1">
    <source>
        <dbReference type="ARBA" id="ARBA00002254"/>
    </source>
</evidence>
<dbReference type="PANTHER" id="PTHR35091:SF2">
    <property type="entry name" value="FLAGELLAR PROTEIN FLIL"/>
    <property type="match status" value="1"/>
</dbReference>
<dbReference type="GO" id="GO:0009425">
    <property type="term" value="C:bacterial-type flagellum basal body"/>
    <property type="evidence" value="ECO:0007669"/>
    <property type="project" value="InterPro"/>
</dbReference>
<keyword evidence="13" id="KW-1185">Reference proteome</keyword>
<organism evidence="12 13">
    <name type="scientific">Comamonas terrigena</name>
    <dbReference type="NCBI Taxonomy" id="32013"/>
    <lineage>
        <taxon>Bacteria</taxon>
        <taxon>Pseudomonadati</taxon>
        <taxon>Pseudomonadota</taxon>
        <taxon>Betaproteobacteria</taxon>
        <taxon>Burkholderiales</taxon>
        <taxon>Comamonadaceae</taxon>
        <taxon>Comamonas</taxon>
    </lineage>
</organism>
<keyword evidence="12" id="KW-0969">Cilium</keyword>
<comment type="subcellular location">
    <subcellularLocation>
        <location evidence="10">Cell inner membrane</location>
    </subcellularLocation>
    <subcellularLocation>
        <location evidence="2">Cell membrane</location>
        <topology evidence="2">Single-pass membrane protein</topology>
    </subcellularLocation>
</comment>
<dbReference type="EMBL" id="PDEA01000001">
    <property type="protein sequence ID" value="PEH90875.1"/>
    <property type="molecule type" value="Genomic_DNA"/>
</dbReference>
<keyword evidence="8 10" id="KW-1133">Transmembrane helix</keyword>
<keyword evidence="7 10" id="KW-0283">Flagellar rotation</keyword>
<evidence type="ECO:0000256" key="7">
    <source>
        <dbReference type="ARBA" id="ARBA00022779"/>
    </source>
</evidence>
<dbReference type="RefSeq" id="WP_066541832.1">
    <property type="nucleotide sequence ID" value="NZ_DALZQJ010000006.1"/>
</dbReference>
<dbReference type="Pfam" id="PF03748">
    <property type="entry name" value="FliL"/>
    <property type="match status" value="1"/>
</dbReference>
<dbReference type="GO" id="GO:0006935">
    <property type="term" value="P:chemotaxis"/>
    <property type="evidence" value="ECO:0007669"/>
    <property type="project" value="UniProtKB-KW"/>
</dbReference>
<keyword evidence="9 10" id="KW-0472">Membrane</keyword>
<dbReference type="OrthoDB" id="5297029at2"/>
<protein>
    <recommendedName>
        <fullName evidence="10">Flagellar protein FliL</fullName>
    </recommendedName>
</protein>
<keyword evidence="12" id="KW-0966">Cell projection</keyword>
<sequence length="186" mass="20098">MSATSSAASPGKEPAKSKKLIVIGAVVALLVIVAAALGLFLVNKQRHAADDDAQESKAAAVLVPTFLPMENMVVNLADTGGDRFAQIGITLELQDEKTSASVKQYMPSIRNGVLMLVSQRTAEELLRREGKEKLAADILAEVSRPLGVRPSAARVEHDADDGEEEERPRRRANPVRRVLFSSFIIQ</sequence>
<dbReference type="Proteomes" id="UP000220246">
    <property type="component" value="Unassembled WGS sequence"/>
</dbReference>
<dbReference type="AlphaFoldDB" id="A0A2A7UZV2"/>
<keyword evidence="12" id="KW-0282">Flagellum</keyword>
<keyword evidence="6 10" id="KW-0812">Transmembrane</keyword>
<dbReference type="STRING" id="1219032.GCA_001515545_04037"/>
<dbReference type="PANTHER" id="PTHR35091">
    <property type="entry name" value="FLAGELLAR PROTEIN FLIL"/>
    <property type="match status" value="1"/>
</dbReference>
<evidence type="ECO:0000256" key="3">
    <source>
        <dbReference type="ARBA" id="ARBA00008281"/>
    </source>
</evidence>
<dbReference type="GeneID" id="80799959"/>
<evidence type="ECO:0000256" key="8">
    <source>
        <dbReference type="ARBA" id="ARBA00022989"/>
    </source>
</evidence>
<accession>A0A2A7UZV2</accession>